<comment type="similarity">
    <text evidence="1 5">Belongs to the GTP cyclohydrolase I type 2/NIF3 family.</text>
</comment>
<dbReference type="Pfam" id="PF01784">
    <property type="entry name" value="DUF34_NIF3"/>
    <property type="match status" value="1"/>
</dbReference>
<dbReference type="InterPro" id="IPR017221">
    <property type="entry name" value="DUF34/NIF3_bac"/>
</dbReference>
<proteinExistence type="inferred from homology"/>
<dbReference type="PIRSF" id="PIRSF037489">
    <property type="entry name" value="UCP037489_NIF3_YqfO"/>
    <property type="match status" value="1"/>
</dbReference>
<dbReference type="Gene3D" id="3.30.70.120">
    <property type="match status" value="1"/>
</dbReference>
<organism evidence="7 8">
    <name type="scientific">Flavimobilis soli</name>
    <dbReference type="NCBI Taxonomy" id="442709"/>
    <lineage>
        <taxon>Bacteria</taxon>
        <taxon>Bacillati</taxon>
        <taxon>Actinomycetota</taxon>
        <taxon>Actinomycetes</taxon>
        <taxon>Micrococcales</taxon>
        <taxon>Jonesiaceae</taxon>
        <taxon>Flavimobilis</taxon>
    </lineage>
</organism>
<feature type="binding site" evidence="6">
    <location>
        <position position="344"/>
    </location>
    <ligand>
        <name>a divalent metal cation</name>
        <dbReference type="ChEBI" id="CHEBI:60240"/>
        <label>1</label>
    </ligand>
</feature>
<feature type="binding site" evidence="6">
    <location>
        <position position="69"/>
    </location>
    <ligand>
        <name>a divalent metal cation</name>
        <dbReference type="ChEBI" id="CHEBI:60240"/>
        <label>1</label>
    </ligand>
</feature>
<evidence type="ECO:0000256" key="6">
    <source>
        <dbReference type="PIRSR" id="PIRSR602678-1"/>
    </source>
</evidence>
<dbReference type="InterPro" id="IPR002678">
    <property type="entry name" value="DUF34/NIF3"/>
</dbReference>
<dbReference type="SUPFAM" id="SSF102705">
    <property type="entry name" value="NIF3 (NGG1p interacting factor 3)-like"/>
    <property type="match status" value="1"/>
</dbReference>
<protein>
    <recommendedName>
        <fullName evidence="3 5">GTP cyclohydrolase 1 type 2 homolog</fullName>
    </recommendedName>
</protein>
<gene>
    <name evidence="7" type="ORF">ATL41_0092</name>
</gene>
<dbReference type="GO" id="GO:0005737">
    <property type="term" value="C:cytoplasm"/>
    <property type="evidence" value="ECO:0007669"/>
    <property type="project" value="TreeGrafter"/>
</dbReference>
<feature type="binding site" evidence="6">
    <location>
        <position position="348"/>
    </location>
    <ligand>
        <name>a divalent metal cation</name>
        <dbReference type="ChEBI" id="CHEBI:60240"/>
        <label>1</label>
    </ligand>
</feature>
<dbReference type="GO" id="GO:0046872">
    <property type="term" value="F:metal ion binding"/>
    <property type="evidence" value="ECO:0007669"/>
    <property type="project" value="UniProtKB-UniRule"/>
</dbReference>
<keyword evidence="8" id="KW-1185">Reference proteome</keyword>
<evidence type="ECO:0000313" key="8">
    <source>
        <dbReference type="Proteomes" id="UP000221394"/>
    </source>
</evidence>
<dbReference type="FunFam" id="3.40.1390.30:FF:000001">
    <property type="entry name" value="GTP cyclohydrolase 1 type 2"/>
    <property type="match status" value="1"/>
</dbReference>
<dbReference type="EMBL" id="PDJH01000001">
    <property type="protein sequence ID" value="PFG35414.1"/>
    <property type="molecule type" value="Genomic_DNA"/>
</dbReference>
<dbReference type="InterPro" id="IPR015867">
    <property type="entry name" value="N-reg_PII/ATP_PRibTrfase_C"/>
</dbReference>
<name>A0A2A9E978_9MICO</name>
<comment type="caution">
    <text evidence="7">The sequence shown here is derived from an EMBL/GenBank/DDBJ whole genome shotgun (WGS) entry which is preliminary data.</text>
</comment>
<evidence type="ECO:0000256" key="1">
    <source>
        <dbReference type="ARBA" id="ARBA00006964"/>
    </source>
</evidence>
<dbReference type="OrthoDB" id="9795763at2"/>
<evidence type="ECO:0000256" key="4">
    <source>
        <dbReference type="ARBA" id="ARBA00022723"/>
    </source>
</evidence>
<dbReference type="InterPro" id="IPR036069">
    <property type="entry name" value="DUF34/NIF3_sf"/>
</dbReference>
<dbReference type="PANTHER" id="PTHR13799:SF14">
    <property type="entry name" value="GTP CYCLOHYDROLASE 1 TYPE 2 HOMOLOG"/>
    <property type="match status" value="1"/>
</dbReference>
<dbReference type="Gene3D" id="3.40.1390.30">
    <property type="entry name" value="NIF3 (NGG1p interacting factor 3)-like"/>
    <property type="match status" value="1"/>
</dbReference>
<evidence type="ECO:0000313" key="7">
    <source>
        <dbReference type="EMBL" id="PFG35414.1"/>
    </source>
</evidence>
<accession>A0A2A9E978</accession>
<feature type="binding site" evidence="6">
    <location>
        <position position="70"/>
    </location>
    <ligand>
        <name>a divalent metal cation</name>
        <dbReference type="ChEBI" id="CHEBI:60240"/>
        <label>1</label>
    </ligand>
</feature>
<feature type="binding site" evidence="6">
    <location>
        <position position="108"/>
    </location>
    <ligand>
        <name>a divalent metal cation</name>
        <dbReference type="ChEBI" id="CHEBI:60240"/>
        <label>1</label>
    </ligand>
</feature>
<comment type="subunit">
    <text evidence="2">Homohexamer.</text>
</comment>
<sequence length="392" mass="41104">MSSQTPTLSDVVAHLERRYPPATAESWDAVGLVTGDPAQPVRKVLFAVDAVAAVAEEAVEWGADLVVVHHPLLLRGVHSIAADEPKGALLHRLVRAGCALYAAHTNADSATRGVADALADVLGVVDTRPLVPAPAGGDLDKHVVLVPEEDADRIIDALSRAGAGAIGDYERCAWTTTGTGTFVPLDGADPAIGTVGEVAQVRETRVEMVAPRHLRSAVVAAMRAAHPYEEPAFDVLELAPPATSTGLGRLGRLEAPTTLRAFAERVAQVLPATPQGVRVAGDLDAEVETVAVLGGSGDSEIASARAAGADVYVTSDLKHHPVSDARELDTLRGDGRPFLVDTAHFASEWPWLRYAAEDLASDVAGAGGEIEVRVSTLRTDPWTARFASPDRD</sequence>
<evidence type="ECO:0000256" key="5">
    <source>
        <dbReference type="PIRNR" id="PIRNR037489"/>
    </source>
</evidence>
<dbReference type="NCBIfam" id="TIGR00486">
    <property type="entry name" value="YbgI_SA1388"/>
    <property type="match status" value="1"/>
</dbReference>
<evidence type="ECO:0000256" key="2">
    <source>
        <dbReference type="ARBA" id="ARBA00011643"/>
    </source>
</evidence>
<evidence type="ECO:0000256" key="3">
    <source>
        <dbReference type="ARBA" id="ARBA00022112"/>
    </source>
</evidence>
<dbReference type="PANTHER" id="PTHR13799">
    <property type="entry name" value="NGG1 INTERACTING FACTOR 3"/>
    <property type="match status" value="1"/>
</dbReference>
<reference evidence="7 8" key="1">
    <citation type="submission" date="2017-10" db="EMBL/GenBank/DDBJ databases">
        <title>Sequencing the genomes of 1000 actinobacteria strains.</title>
        <authorList>
            <person name="Klenk H.-P."/>
        </authorList>
    </citation>
    <scope>NUCLEOTIDE SEQUENCE [LARGE SCALE GENOMIC DNA]</scope>
    <source>
        <strain evidence="7 8">DSM 21574</strain>
    </source>
</reference>
<dbReference type="RefSeq" id="WP_098456719.1">
    <property type="nucleotide sequence ID" value="NZ_PDJH01000001.1"/>
</dbReference>
<keyword evidence="4 5" id="KW-0479">Metal-binding</keyword>
<dbReference type="Proteomes" id="UP000221394">
    <property type="component" value="Unassembled WGS sequence"/>
</dbReference>
<dbReference type="AlphaFoldDB" id="A0A2A9E978"/>